<dbReference type="InterPro" id="IPR002178">
    <property type="entry name" value="PTS_EIIA_type-2_dom"/>
</dbReference>
<feature type="domain" description="PTS EIIA type-2" evidence="1">
    <location>
        <begin position="4"/>
        <end position="151"/>
    </location>
</feature>
<dbReference type="OrthoDB" id="1633991at2"/>
<evidence type="ECO:0000259" key="1">
    <source>
        <dbReference type="PROSITE" id="PS51094"/>
    </source>
</evidence>
<reference evidence="2 3" key="1">
    <citation type="submission" date="2018-06" db="EMBL/GenBank/DDBJ databases">
        <authorList>
            <person name="Strepis N."/>
        </authorList>
    </citation>
    <scope>NUCLEOTIDE SEQUENCE [LARGE SCALE GENOMIC DNA]</scope>
    <source>
        <strain evidence="2">LUCI</strain>
    </source>
</reference>
<dbReference type="AlphaFoldDB" id="A0A498RFT8"/>
<dbReference type="GO" id="GO:0016740">
    <property type="term" value="F:transferase activity"/>
    <property type="evidence" value="ECO:0007669"/>
    <property type="project" value="UniProtKB-KW"/>
</dbReference>
<proteinExistence type="predicted"/>
<dbReference type="Pfam" id="PF00359">
    <property type="entry name" value="PTS_EIIA_2"/>
    <property type="match status" value="1"/>
</dbReference>
<dbReference type="RefSeq" id="WP_122629777.1">
    <property type="nucleotide sequence ID" value="NZ_UPPP01000105.1"/>
</dbReference>
<keyword evidence="2" id="KW-0808">Transferase</keyword>
<dbReference type="EMBL" id="UPPP01000105">
    <property type="protein sequence ID" value="VBB08942.1"/>
    <property type="molecule type" value="Genomic_DNA"/>
</dbReference>
<dbReference type="SUPFAM" id="SSF55804">
    <property type="entry name" value="Phoshotransferase/anion transport protein"/>
    <property type="match status" value="1"/>
</dbReference>
<organism evidence="2 3">
    <name type="scientific">Lucifera butyrica</name>
    <dbReference type="NCBI Taxonomy" id="1351585"/>
    <lineage>
        <taxon>Bacteria</taxon>
        <taxon>Bacillati</taxon>
        <taxon>Bacillota</taxon>
        <taxon>Negativicutes</taxon>
        <taxon>Veillonellales</taxon>
        <taxon>Veillonellaceae</taxon>
        <taxon>Lucifera</taxon>
    </lineage>
</organism>
<dbReference type="Gene3D" id="3.40.930.10">
    <property type="entry name" value="Mannitol-specific EII, Chain A"/>
    <property type="match status" value="1"/>
</dbReference>
<evidence type="ECO:0000313" key="2">
    <source>
        <dbReference type="EMBL" id="VBB08942.1"/>
    </source>
</evidence>
<sequence length="156" mass="17180">MSEISFDETLILIDLQVDSYAEVLKFMAANLHDKGFVKESYAAAVIAREQKFATGLPTEGCGVAIPHTDIEHVAKAAICFGILKKEVPFGIMGEETATVPVKLVFMLAMNTAHTQLELLQKLTQIFQERETLNCLANEKSKAKIKDIISRKLNLAG</sequence>
<dbReference type="InterPro" id="IPR051541">
    <property type="entry name" value="PTS_SugarTrans_NitroReg"/>
</dbReference>
<dbReference type="Proteomes" id="UP000277811">
    <property type="component" value="Unassembled WGS sequence"/>
</dbReference>
<dbReference type="CDD" id="cd00211">
    <property type="entry name" value="PTS_IIA_fru"/>
    <property type="match status" value="1"/>
</dbReference>
<dbReference type="PANTHER" id="PTHR47738">
    <property type="entry name" value="PTS SYSTEM FRUCTOSE-LIKE EIIA COMPONENT-RELATED"/>
    <property type="match status" value="1"/>
</dbReference>
<keyword evidence="2" id="KW-0670">Pyruvate</keyword>
<protein>
    <submittedName>
        <fullName evidence="2">Phosphoenolpyruvate-dependent sugar phosphotransferase system eiia 2</fullName>
    </submittedName>
</protein>
<name>A0A498RFT8_9FIRM</name>
<dbReference type="InterPro" id="IPR016152">
    <property type="entry name" value="PTrfase/Anion_transptr"/>
</dbReference>
<dbReference type="PROSITE" id="PS51094">
    <property type="entry name" value="PTS_EIIA_TYPE_2"/>
    <property type="match status" value="1"/>
</dbReference>
<accession>A0A498RFT8</accession>
<dbReference type="PANTHER" id="PTHR47738:SF3">
    <property type="entry name" value="PHOSPHOTRANSFERASE SYSTEM MANNITOL_FRUCTOSE-SPECIFIC IIA DOMAIN CONTAINING PROTEIN"/>
    <property type="match status" value="1"/>
</dbReference>
<keyword evidence="3" id="KW-1185">Reference proteome</keyword>
<evidence type="ECO:0000313" key="3">
    <source>
        <dbReference type="Proteomes" id="UP000277811"/>
    </source>
</evidence>
<gene>
    <name evidence="2" type="ORF">LUCI_4228</name>
</gene>